<dbReference type="PANTHER" id="PTHR42924:SF3">
    <property type="entry name" value="POLYMERASE_HISTIDINOL PHOSPHATASE N-TERMINAL DOMAIN-CONTAINING PROTEIN"/>
    <property type="match status" value="1"/>
</dbReference>
<organism evidence="2 3">
    <name type="scientific">Dermacoccus profundi</name>
    <dbReference type="NCBI Taxonomy" id="322602"/>
    <lineage>
        <taxon>Bacteria</taxon>
        <taxon>Bacillati</taxon>
        <taxon>Actinomycetota</taxon>
        <taxon>Actinomycetes</taxon>
        <taxon>Micrococcales</taxon>
        <taxon>Dermacoccaceae</taxon>
        <taxon>Dermacoccus</taxon>
    </lineage>
</organism>
<evidence type="ECO:0000313" key="3">
    <source>
        <dbReference type="Proteomes" id="UP001500350"/>
    </source>
</evidence>
<dbReference type="InterPro" id="IPR004013">
    <property type="entry name" value="PHP_dom"/>
</dbReference>
<feature type="domain" description="Polymerase/histidinol phosphatase N-terminal" evidence="1">
    <location>
        <begin position="5"/>
        <end position="70"/>
    </location>
</feature>
<dbReference type="Gene3D" id="1.10.150.650">
    <property type="match status" value="1"/>
</dbReference>
<dbReference type="Proteomes" id="UP001500350">
    <property type="component" value="Unassembled WGS sequence"/>
</dbReference>
<dbReference type="SMART" id="SM00481">
    <property type="entry name" value="POLIIIAc"/>
    <property type="match status" value="1"/>
</dbReference>
<sequence length="285" mass="30559">MSVRIDLHTHSTCSDGTTTPAEVVAEAARSGLDVFALTDHDTTRGWDEAAAAAREHGIDLVPGIEVSCKHEGISIHLLAYLPPTDGELITELEKARSSRLTRAQRMVERLGEDVDITYEQVLSVAGADATIGRPHMADALVANGVVANRSEAFERYLYNGSPYHVGHYALDPVRAVELVRAGGGVPVMAHPFAESRGRIVDEDVVRAMADAGLVGIEAHHRDHDASQVERALAIARERDLVVTGSSDFHGAGKPNRLGENTTAPDQYERLLAGASGGTEVVRARH</sequence>
<dbReference type="PANTHER" id="PTHR42924">
    <property type="entry name" value="EXONUCLEASE"/>
    <property type="match status" value="1"/>
</dbReference>
<evidence type="ECO:0000259" key="1">
    <source>
        <dbReference type="SMART" id="SM00481"/>
    </source>
</evidence>
<name>A0ABP4PEJ7_9MICO</name>
<dbReference type="Pfam" id="PF02811">
    <property type="entry name" value="PHP"/>
    <property type="match status" value="1"/>
</dbReference>
<proteinExistence type="predicted"/>
<protein>
    <submittedName>
        <fullName evidence="2">PHP domain-containing protein</fullName>
    </submittedName>
</protein>
<dbReference type="InterPro" id="IPR052018">
    <property type="entry name" value="PHP_domain"/>
</dbReference>
<dbReference type="CDD" id="cd07438">
    <property type="entry name" value="PHP_HisPPase_AMP"/>
    <property type="match status" value="1"/>
</dbReference>
<comment type="caution">
    <text evidence="2">The sequence shown here is derived from an EMBL/GenBank/DDBJ whole genome shotgun (WGS) entry which is preliminary data.</text>
</comment>
<dbReference type="InterPro" id="IPR003141">
    <property type="entry name" value="Pol/His_phosphatase_N"/>
</dbReference>
<dbReference type="SUPFAM" id="SSF89550">
    <property type="entry name" value="PHP domain-like"/>
    <property type="match status" value="1"/>
</dbReference>
<dbReference type="InterPro" id="IPR016195">
    <property type="entry name" value="Pol/histidinol_Pase-like"/>
</dbReference>
<evidence type="ECO:0000313" key="2">
    <source>
        <dbReference type="EMBL" id="GAA1578635.1"/>
    </source>
</evidence>
<dbReference type="Gene3D" id="3.20.20.140">
    <property type="entry name" value="Metal-dependent hydrolases"/>
    <property type="match status" value="1"/>
</dbReference>
<dbReference type="EMBL" id="BAAANW010000031">
    <property type="protein sequence ID" value="GAA1578635.1"/>
    <property type="molecule type" value="Genomic_DNA"/>
</dbReference>
<reference evidence="3" key="1">
    <citation type="journal article" date="2019" name="Int. J. Syst. Evol. Microbiol.">
        <title>The Global Catalogue of Microorganisms (GCM) 10K type strain sequencing project: providing services to taxonomists for standard genome sequencing and annotation.</title>
        <authorList>
            <consortium name="The Broad Institute Genomics Platform"/>
            <consortium name="The Broad Institute Genome Sequencing Center for Infectious Disease"/>
            <person name="Wu L."/>
            <person name="Ma J."/>
        </authorList>
    </citation>
    <scope>NUCLEOTIDE SEQUENCE [LARGE SCALE GENOMIC DNA]</scope>
    <source>
        <strain evidence="3">JCM 14589</strain>
    </source>
</reference>
<gene>
    <name evidence="2" type="ORF">GCM10009763_27280</name>
</gene>
<keyword evidence="3" id="KW-1185">Reference proteome</keyword>
<accession>A0ABP4PEJ7</accession>